<gene>
    <name evidence="1" type="ORF">CMUST_15305</name>
</gene>
<dbReference type="AlphaFoldDB" id="A0A0G3H3L9"/>
<protein>
    <submittedName>
        <fullName evidence="1">Uncharacterized protein</fullName>
    </submittedName>
</protein>
<dbReference type="OrthoDB" id="7065495at2"/>
<evidence type="ECO:0000313" key="1">
    <source>
        <dbReference type="EMBL" id="AKK07350.1"/>
    </source>
</evidence>
<dbReference type="KEGG" id="cmv:CMUST_15305"/>
<dbReference type="EMBL" id="CP011542">
    <property type="protein sequence ID" value="AKK07350.1"/>
    <property type="molecule type" value="Genomic_DNA"/>
</dbReference>
<sequence>MPHKYLNAAIALYRELGWPDAAIEQIPTLPLGDAKQQEIARQGLSSGKWDRIERRPIYRHVDYLSGESPHKLTLFALRLGVAPKRIIELRIEHGHRTDFWLFAQLAAARGRDYALEFIAAACASGGNQDVLDSDTDFNLMSIFLITSYLRDYDIPTDTHYLMAWLHAAALALDCPDAINIGHNQNLPNWVELEPTFTRHLRACFAANIPLWTVAGSVAMAGLELGLIPRKEVVSAAVSSLATAVSRSQQRHMVDFLFQELALTDDDIVNHWDGFIEFLNVAAPHHVVALGERMITSATPECVADAAIPALYVPTLTGQRRILKALTLRADLDDTAIKPLLDRVLELGGSTDKEVSRRALALAEQWGRAPETSTSKALYRWQNPPSLWQLPRFERMPASVTAIVEVLATGLFDTGVTTVETEQCMVAFLELCRLDPDAAARIGAGKTVDDAWWWPFFAPEIQSTPASMYDNGSAIAERNYQLVRSSVPCMLSEPSFVDLSISFDDLLARLDIYSAHNVSILEPDLVVALCRLNTANIDISSAQHKLRSYTIKIVRNLTHELPHTVGEVIADFLTTPLGLPSLERGVSRGNAYHTLVTHAEEAATTSHFIDVGGYLFNYSNHDHLDPGIVPRWGDVAWTRLRFRRNAENIAANQLAQQAARSATPLMPGIAMNLIAATVGGNGAGQQAIVDAWSRGLLLPGMPDPAFLDWNPQGNSHAKLTRIAQELADMGMVAIAWHLLDAALARCITPTTGTAQVARTLLEFAPSVASAIENGDASRDVAQLPGVRRFADLDGENSTSKHARQVIEKLPSPANIAAINQPTLAGWDDPEPPVIIDNAPVYCRTSPIDPKRCVVKIDHTRLNHRCWELSGAQLYVSPFCFDMVLDSHEIILDKYQDGRMTSDYAMRWNGSQWILKPKTPLDFSYPPIPMPQTVVFILLATMGPGKTGNAAQRLFLNFLIEKKISSQLIALTTRELVRTPEWSPLPALKLLRTTDYLPTLWPLLSECVSGAVAAISAGEAPPAWLGKILNSCIAHGETLRAATAAGYIPIDTWISLQQMTEIATGSIKTKALAAYAAIIQQ</sequence>
<dbReference type="STRING" id="571915.CMUST_15305"/>
<dbReference type="Proteomes" id="UP000035199">
    <property type="component" value="Chromosome"/>
</dbReference>
<organism evidence="1 2">
    <name type="scientific">Corynebacterium mustelae</name>
    <dbReference type="NCBI Taxonomy" id="571915"/>
    <lineage>
        <taxon>Bacteria</taxon>
        <taxon>Bacillati</taxon>
        <taxon>Actinomycetota</taxon>
        <taxon>Actinomycetes</taxon>
        <taxon>Mycobacteriales</taxon>
        <taxon>Corynebacteriaceae</taxon>
        <taxon>Corynebacterium</taxon>
    </lineage>
</organism>
<evidence type="ECO:0000313" key="2">
    <source>
        <dbReference type="Proteomes" id="UP000035199"/>
    </source>
</evidence>
<name>A0A0G3H3L9_9CORY</name>
<proteinExistence type="predicted"/>
<dbReference type="RefSeq" id="WP_047263195.1">
    <property type="nucleotide sequence ID" value="NZ_CP011542.1"/>
</dbReference>
<reference evidence="1 2" key="1">
    <citation type="journal article" date="2015" name="Genome Announc.">
        <title>Complete Genome Sequence of the Type Strain Corynebacterium mustelae DSM 45274, Isolated from Various Tissues of a Male Ferret with Lethal Sepsis.</title>
        <authorList>
            <person name="Ruckert C."/>
            <person name="Eimer J."/>
            <person name="Winkler A."/>
            <person name="Tauch A."/>
        </authorList>
    </citation>
    <scope>NUCLEOTIDE SEQUENCE [LARGE SCALE GENOMIC DNA]</scope>
    <source>
        <strain evidence="1 2">DSM 45274</strain>
    </source>
</reference>
<accession>A0A0G3H3L9</accession>
<keyword evidence="2" id="KW-1185">Reference proteome</keyword>
<dbReference type="PATRIC" id="fig|571915.4.peg.3286"/>
<reference evidence="2" key="2">
    <citation type="submission" date="2015-05" db="EMBL/GenBank/DDBJ databases">
        <title>Complete genome sequence of Corynebacterium mustelae DSM 45274, isolated from various tissues of a male ferret with lethal sepsis.</title>
        <authorList>
            <person name="Ruckert C."/>
            <person name="Albersmeier A."/>
            <person name="Winkler A."/>
            <person name="Tauch A."/>
        </authorList>
    </citation>
    <scope>NUCLEOTIDE SEQUENCE [LARGE SCALE GENOMIC DNA]</scope>
    <source>
        <strain evidence="2">DSM 45274</strain>
    </source>
</reference>